<dbReference type="PATRIC" id="fig|913081.3.peg.538"/>
<evidence type="ECO:0000256" key="9">
    <source>
        <dbReference type="ARBA" id="ARBA00022989"/>
    </source>
</evidence>
<comment type="similarity">
    <text evidence="2">Belongs to the cytochrome ubiquinol oxidase subunit 1 family.</text>
</comment>
<dbReference type="PANTHER" id="PTHR30365">
    <property type="entry name" value="CYTOCHROME D UBIQUINOL OXIDASE"/>
    <property type="match status" value="1"/>
</dbReference>
<dbReference type="GO" id="GO:0020037">
    <property type="term" value="F:heme binding"/>
    <property type="evidence" value="ECO:0007669"/>
    <property type="project" value="TreeGrafter"/>
</dbReference>
<dbReference type="AlphaFoldDB" id="G5QEA7"/>
<evidence type="ECO:0000313" key="13">
    <source>
        <dbReference type="EMBL" id="EHC94707.1"/>
    </source>
</evidence>
<dbReference type="InterPro" id="IPR002585">
    <property type="entry name" value="Cyt-d_ubiquinol_oxidase_su_1"/>
</dbReference>
<keyword evidence="3" id="KW-0813">Transport</keyword>
<evidence type="ECO:0000313" key="14">
    <source>
        <dbReference type="Proteomes" id="UP000004903"/>
    </source>
</evidence>
<protein>
    <submittedName>
        <fullName evidence="13">Cytochrome d ubiquinol oxidase subunit 1</fullName>
    </submittedName>
</protein>
<evidence type="ECO:0000256" key="11">
    <source>
        <dbReference type="ARBA" id="ARBA00023136"/>
    </source>
</evidence>
<evidence type="ECO:0000256" key="12">
    <source>
        <dbReference type="SAM" id="Phobius"/>
    </source>
</evidence>
<evidence type="ECO:0000256" key="10">
    <source>
        <dbReference type="ARBA" id="ARBA00023004"/>
    </source>
</evidence>
<comment type="subcellular location">
    <subcellularLocation>
        <location evidence="1">Cell membrane</location>
        <topology evidence="1">Multi-pass membrane protein</topology>
    </subcellularLocation>
</comment>
<keyword evidence="10" id="KW-0408">Iron</keyword>
<keyword evidence="4" id="KW-1003">Cell membrane</keyword>
<gene>
    <name evidence="13" type="ORF">LTSERUB_0596</name>
</gene>
<evidence type="ECO:0000256" key="5">
    <source>
        <dbReference type="ARBA" id="ARBA00022617"/>
    </source>
</evidence>
<evidence type="ECO:0000256" key="8">
    <source>
        <dbReference type="ARBA" id="ARBA00022982"/>
    </source>
</evidence>
<keyword evidence="6 12" id="KW-0812">Transmembrane</keyword>
<feature type="transmembrane region" description="Helical" evidence="12">
    <location>
        <begin position="12"/>
        <end position="35"/>
    </location>
</feature>
<evidence type="ECO:0000256" key="7">
    <source>
        <dbReference type="ARBA" id="ARBA00022723"/>
    </source>
</evidence>
<evidence type="ECO:0000256" key="3">
    <source>
        <dbReference type="ARBA" id="ARBA00022448"/>
    </source>
</evidence>
<dbReference type="EMBL" id="AFCT01000250">
    <property type="protein sequence ID" value="EHC94707.1"/>
    <property type="molecule type" value="Genomic_DNA"/>
</dbReference>
<dbReference type="Proteomes" id="UP000004903">
    <property type="component" value="Unassembled WGS sequence"/>
</dbReference>
<evidence type="ECO:0000256" key="2">
    <source>
        <dbReference type="ARBA" id="ARBA00009819"/>
    </source>
</evidence>
<evidence type="ECO:0000256" key="6">
    <source>
        <dbReference type="ARBA" id="ARBA00022692"/>
    </source>
</evidence>
<keyword evidence="7" id="KW-0479">Metal-binding</keyword>
<name>G5QEA7_SALRU</name>
<evidence type="ECO:0000256" key="1">
    <source>
        <dbReference type="ARBA" id="ARBA00004651"/>
    </source>
</evidence>
<sequence length="109" mass="12187">MEFDAFFLARLQFAFTVSFHIIFPAITIGLASYLVVLEGLWLKTRNPVWRSLYQFWLKIFAVNFGMGVVSGLVMAYQFGTKTNWSGFSQCSERTGAVSPSSPAVSPGLY</sequence>
<dbReference type="GO" id="GO:0016682">
    <property type="term" value="F:oxidoreductase activity, acting on diphenols and related substances as donors, oxygen as acceptor"/>
    <property type="evidence" value="ECO:0007669"/>
    <property type="project" value="TreeGrafter"/>
</dbReference>
<dbReference type="PANTHER" id="PTHR30365:SF14">
    <property type="entry name" value="CYTOCHROME BD MENAQUINOL OXIDASE SUBUNIT I-RELATED"/>
    <property type="match status" value="1"/>
</dbReference>
<dbReference type="GO" id="GO:0046872">
    <property type="term" value="F:metal ion binding"/>
    <property type="evidence" value="ECO:0007669"/>
    <property type="project" value="UniProtKB-KW"/>
</dbReference>
<dbReference type="GO" id="GO:0019646">
    <property type="term" value="P:aerobic electron transport chain"/>
    <property type="evidence" value="ECO:0007669"/>
    <property type="project" value="InterPro"/>
</dbReference>
<keyword evidence="11 12" id="KW-0472">Membrane</keyword>
<evidence type="ECO:0000256" key="4">
    <source>
        <dbReference type="ARBA" id="ARBA00022475"/>
    </source>
</evidence>
<dbReference type="Pfam" id="PF01654">
    <property type="entry name" value="Cyt_bd_oxida_I"/>
    <property type="match status" value="1"/>
</dbReference>
<feature type="transmembrane region" description="Helical" evidence="12">
    <location>
        <begin position="55"/>
        <end position="76"/>
    </location>
</feature>
<dbReference type="GO" id="GO:0009055">
    <property type="term" value="F:electron transfer activity"/>
    <property type="evidence" value="ECO:0007669"/>
    <property type="project" value="InterPro"/>
</dbReference>
<accession>G5QEA7</accession>
<keyword evidence="9 12" id="KW-1133">Transmembrane helix</keyword>
<comment type="caution">
    <text evidence="13">The sequence shown here is derived from an EMBL/GenBank/DDBJ whole genome shotgun (WGS) entry which is preliminary data.</text>
</comment>
<keyword evidence="5" id="KW-0349">Heme</keyword>
<proteinExistence type="inferred from homology"/>
<dbReference type="GO" id="GO:0070069">
    <property type="term" value="C:cytochrome complex"/>
    <property type="evidence" value="ECO:0007669"/>
    <property type="project" value="InterPro"/>
</dbReference>
<reference evidence="13 14" key="1">
    <citation type="journal article" date="2011" name="BMC Genomics">
        <title>Genome sequencing reveals diversification of virulence factor content and possible host adaptation in distinct subpopulations of Salmonella enterica.</title>
        <authorList>
            <person name="den Bakker H.C."/>
            <person name="Moreno Switt A.I."/>
            <person name="Govoni G."/>
            <person name="Cummings C.A."/>
            <person name="Ranieri M.L."/>
            <person name="Degoricija L."/>
            <person name="Hoelzer K."/>
            <person name="Rodriguez-Rivera L.D."/>
            <person name="Brown S."/>
            <person name="Bolchacova E."/>
            <person name="Furtado M.R."/>
            <person name="Wiedmann M."/>
        </authorList>
    </citation>
    <scope>NUCLEOTIDE SEQUENCE [LARGE SCALE GENOMIC DNA]</scope>
    <source>
        <strain evidence="13 14">A4-653</strain>
    </source>
</reference>
<dbReference type="GO" id="GO:0005886">
    <property type="term" value="C:plasma membrane"/>
    <property type="evidence" value="ECO:0007669"/>
    <property type="project" value="UniProtKB-SubCell"/>
</dbReference>
<keyword evidence="8" id="KW-0249">Electron transport</keyword>
<organism evidence="13 14">
    <name type="scientific">Salmonella enterica subsp. enterica serovar Rubislaw str. A4-653</name>
    <dbReference type="NCBI Taxonomy" id="913081"/>
    <lineage>
        <taxon>Bacteria</taxon>
        <taxon>Pseudomonadati</taxon>
        <taxon>Pseudomonadota</taxon>
        <taxon>Gammaproteobacteria</taxon>
        <taxon>Enterobacterales</taxon>
        <taxon>Enterobacteriaceae</taxon>
        <taxon>Salmonella</taxon>
    </lineage>
</organism>